<keyword evidence="10" id="KW-1185">Reference proteome</keyword>
<feature type="transmembrane region" description="Helical" evidence="7">
    <location>
        <begin position="300"/>
        <end position="320"/>
    </location>
</feature>
<dbReference type="STRING" id="1314790.A0A1Y1XTN7"/>
<feature type="transmembrane region" description="Helical" evidence="7">
    <location>
        <begin position="498"/>
        <end position="516"/>
    </location>
</feature>
<feature type="transmembrane region" description="Helical" evidence="7">
    <location>
        <begin position="340"/>
        <end position="360"/>
    </location>
</feature>
<comment type="subcellular location">
    <subcellularLocation>
        <location evidence="1">Cell membrane</location>
        <topology evidence="1">Multi-pass membrane protein</topology>
    </subcellularLocation>
</comment>
<dbReference type="Gene3D" id="1.20.1250.20">
    <property type="entry name" value="MFS general substrate transporter like domains"/>
    <property type="match status" value="1"/>
</dbReference>
<evidence type="ECO:0000256" key="2">
    <source>
        <dbReference type="ARBA" id="ARBA00022448"/>
    </source>
</evidence>
<dbReference type="Gene3D" id="1.20.1720.10">
    <property type="entry name" value="Multidrug resistance protein D"/>
    <property type="match status" value="1"/>
</dbReference>
<feature type="transmembrane region" description="Helical" evidence="7">
    <location>
        <begin position="258"/>
        <end position="280"/>
    </location>
</feature>
<feature type="transmembrane region" description="Helical" evidence="7">
    <location>
        <begin position="367"/>
        <end position="385"/>
    </location>
</feature>
<protein>
    <submittedName>
        <fullName evidence="9">MFS general substrate transporter</fullName>
    </submittedName>
</protein>
<feature type="transmembrane region" description="Helical" evidence="7">
    <location>
        <begin position="235"/>
        <end position="252"/>
    </location>
</feature>
<evidence type="ECO:0000256" key="7">
    <source>
        <dbReference type="SAM" id="Phobius"/>
    </source>
</evidence>
<evidence type="ECO:0000256" key="4">
    <source>
        <dbReference type="ARBA" id="ARBA00022692"/>
    </source>
</evidence>
<evidence type="ECO:0000313" key="10">
    <source>
        <dbReference type="Proteomes" id="UP000193498"/>
    </source>
</evidence>
<dbReference type="PANTHER" id="PTHR23501">
    <property type="entry name" value="MAJOR FACILITATOR SUPERFAMILY"/>
    <property type="match status" value="1"/>
</dbReference>
<dbReference type="SUPFAM" id="SSF103473">
    <property type="entry name" value="MFS general substrate transporter"/>
    <property type="match status" value="1"/>
</dbReference>
<dbReference type="CDD" id="cd17502">
    <property type="entry name" value="MFS_Azr1_MDR_like"/>
    <property type="match status" value="1"/>
</dbReference>
<keyword evidence="5 7" id="KW-1133">Transmembrane helix</keyword>
<evidence type="ECO:0000256" key="6">
    <source>
        <dbReference type="ARBA" id="ARBA00023136"/>
    </source>
</evidence>
<dbReference type="GO" id="GO:0005886">
    <property type="term" value="C:plasma membrane"/>
    <property type="evidence" value="ECO:0007669"/>
    <property type="project" value="UniProtKB-SubCell"/>
</dbReference>
<dbReference type="InParanoid" id="A0A1Y1XTN7"/>
<dbReference type="AlphaFoldDB" id="A0A1Y1XTN7"/>
<evidence type="ECO:0000256" key="5">
    <source>
        <dbReference type="ARBA" id="ARBA00022989"/>
    </source>
</evidence>
<dbReference type="OrthoDB" id="10021397at2759"/>
<dbReference type="InterPro" id="IPR036259">
    <property type="entry name" value="MFS_trans_sf"/>
</dbReference>
<evidence type="ECO:0000313" key="9">
    <source>
        <dbReference type="EMBL" id="ORX89073.1"/>
    </source>
</evidence>
<proteinExistence type="predicted"/>
<dbReference type="EMBL" id="MCFE01000478">
    <property type="protein sequence ID" value="ORX89073.1"/>
    <property type="molecule type" value="Genomic_DNA"/>
</dbReference>
<evidence type="ECO:0000256" key="3">
    <source>
        <dbReference type="ARBA" id="ARBA00022475"/>
    </source>
</evidence>
<feature type="transmembrane region" description="Helical" evidence="7">
    <location>
        <begin position="38"/>
        <end position="55"/>
    </location>
</feature>
<keyword evidence="6 7" id="KW-0472">Membrane</keyword>
<feature type="domain" description="Major facilitator superfamily (MFS) profile" evidence="8">
    <location>
        <begin position="41"/>
        <end position="521"/>
    </location>
</feature>
<dbReference type="Pfam" id="PF07690">
    <property type="entry name" value="MFS_1"/>
    <property type="match status" value="1"/>
</dbReference>
<accession>A0A1Y1XTN7</accession>
<feature type="transmembrane region" description="Helical" evidence="7">
    <location>
        <begin position="397"/>
        <end position="416"/>
    </location>
</feature>
<keyword evidence="3" id="KW-1003">Cell membrane</keyword>
<feature type="transmembrane region" description="Helical" evidence="7">
    <location>
        <begin position="131"/>
        <end position="152"/>
    </location>
</feature>
<comment type="caution">
    <text evidence="9">The sequence shown here is derived from an EMBL/GenBank/DDBJ whole genome shotgun (WGS) entry which is preliminary data.</text>
</comment>
<name>A0A1Y1XTN7_9FUNG</name>
<feature type="transmembrane region" description="Helical" evidence="7">
    <location>
        <begin position="75"/>
        <end position="93"/>
    </location>
</feature>
<reference evidence="9 10" key="1">
    <citation type="submission" date="2016-07" db="EMBL/GenBank/DDBJ databases">
        <title>Pervasive Adenine N6-methylation of Active Genes in Fungi.</title>
        <authorList>
            <consortium name="DOE Joint Genome Institute"/>
            <person name="Mondo S.J."/>
            <person name="Dannebaum R.O."/>
            <person name="Kuo R.C."/>
            <person name="Labutti K."/>
            <person name="Haridas S."/>
            <person name="Kuo A."/>
            <person name="Salamov A."/>
            <person name="Ahrendt S.R."/>
            <person name="Lipzen A."/>
            <person name="Sullivan W."/>
            <person name="Andreopoulos W.B."/>
            <person name="Clum A."/>
            <person name="Lindquist E."/>
            <person name="Daum C."/>
            <person name="Ramamoorthy G.K."/>
            <person name="Gryganskyi A."/>
            <person name="Culley D."/>
            <person name="Magnuson J.K."/>
            <person name="James T.Y."/>
            <person name="O'Malley M.A."/>
            <person name="Stajich J.E."/>
            <person name="Spatafora J.W."/>
            <person name="Visel A."/>
            <person name="Grigoriev I.V."/>
        </authorList>
    </citation>
    <scope>NUCLEOTIDE SEQUENCE [LARGE SCALE GENOMIC DNA]</scope>
    <source>
        <strain evidence="9 10">CBS 931.73</strain>
    </source>
</reference>
<dbReference type="GO" id="GO:0022857">
    <property type="term" value="F:transmembrane transporter activity"/>
    <property type="evidence" value="ECO:0007669"/>
    <property type="project" value="InterPro"/>
</dbReference>
<feature type="transmembrane region" description="Helical" evidence="7">
    <location>
        <begin position="194"/>
        <end position="214"/>
    </location>
</feature>
<dbReference type="PROSITE" id="PS50850">
    <property type="entry name" value="MFS"/>
    <property type="match status" value="1"/>
</dbReference>
<dbReference type="InterPro" id="IPR020846">
    <property type="entry name" value="MFS_dom"/>
</dbReference>
<dbReference type="Proteomes" id="UP000193498">
    <property type="component" value="Unassembled WGS sequence"/>
</dbReference>
<feature type="transmembrane region" description="Helical" evidence="7">
    <location>
        <begin position="105"/>
        <end position="125"/>
    </location>
</feature>
<sequence>MATMSENTLAIEFTDLEKKQANLEDAEIVKKEMSFRRMISLFIGLALTFFLGAIDDTIVATCLSHIASEFNAMDSISWVGTSYLLSMTILHPLYGKLATLFGRKVVVLTALVIFTIGTVLCGVSQSMTMLILSRAFTGIGGGGTYSLPFIIISDTFPIRDRGKYMGILAGVFALASITGPLLGGVLSDKLSWRWAFYVKLPLIVFTLFVVGYCLDSDSTPGTFWSKARRIDWVGAFLLATGVVCVLIPTNWGGSKYAWSSPVIISLYVIGVLALALFVFYEPRYPKEPIMPFRFFKIRNVCVSLIGDVVFGAVYFGGVYYIPLFFQAVYGDSAESSGIKILPALMCNFVASVGAGWLVSYTGKVRPWIIVGTSILVIGTALITTLNPRSVQAQELGYLAIYGIGCGLCFQLYIIGVQSAVKEEDQPQITGIHAFSQSFGGAIALPMQNAILNIVLANNLQRDVPTLGITSIEPTQVQFVAAQFRHQVVEAYTGALQDALIPLCVLAGCTFVVSLFMKPVILGHH</sequence>
<keyword evidence="2" id="KW-0813">Transport</keyword>
<gene>
    <name evidence="9" type="ORF">K493DRAFT_383714</name>
</gene>
<dbReference type="FunCoup" id="A0A1Y1XTN7">
    <property type="interactions" value="108"/>
</dbReference>
<evidence type="ECO:0000259" key="8">
    <source>
        <dbReference type="PROSITE" id="PS50850"/>
    </source>
</evidence>
<dbReference type="PANTHER" id="PTHR23501:SF191">
    <property type="entry name" value="VACUOLAR BASIC AMINO ACID TRANSPORTER 4"/>
    <property type="match status" value="1"/>
</dbReference>
<evidence type="ECO:0000256" key="1">
    <source>
        <dbReference type="ARBA" id="ARBA00004651"/>
    </source>
</evidence>
<keyword evidence="4 7" id="KW-0812">Transmembrane</keyword>
<organism evidence="9 10">
    <name type="scientific">Basidiobolus meristosporus CBS 931.73</name>
    <dbReference type="NCBI Taxonomy" id="1314790"/>
    <lineage>
        <taxon>Eukaryota</taxon>
        <taxon>Fungi</taxon>
        <taxon>Fungi incertae sedis</taxon>
        <taxon>Zoopagomycota</taxon>
        <taxon>Entomophthoromycotina</taxon>
        <taxon>Basidiobolomycetes</taxon>
        <taxon>Basidiobolales</taxon>
        <taxon>Basidiobolaceae</taxon>
        <taxon>Basidiobolus</taxon>
    </lineage>
</organism>
<feature type="transmembrane region" description="Helical" evidence="7">
    <location>
        <begin position="164"/>
        <end position="182"/>
    </location>
</feature>
<dbReference type="FunFam" id="1.20.1720.10:FF:000004">
    <property type="entry name" value="EmrB/QacA family drug resistance transporter"/>
    <property type="match status" value="1"/>
</dbReference>
<dbReference type="InterPro" id="IPR011701">
    <property type="entry name" value="MFS"/>
</dbReference>